<dbReference type="Gene3D" id="3.40.50.1820">
    <property type="entry name" value="alpha/beta hydrolase"/>
    <property type="match status" value="1"/>
</dbReference>
<dbReference type="EMBL" id="BOPB01000009">
    <property type="protein sequence ID" value="GIJ21073.1"/>
    <property type="molecule type" value="Genomic_DNA"/>
</dbReference>
<dbReference type="InterPro" id="IPR001031">
    <property type="entry name" value="Thioesterase"/>
</dbReference>
<evidence type="ECO:0000256" key="1">
    <source>
        <dbReference type="ARBA" id="ARBA00007169"/>
    </source>
</evidence>
<keyword evidence="5" id="KW-1185">Reference proteome</keyword>
<dbReference type="PANTHER" id="PTHR11487:SF0">
    <property type="entry name" value="S-ACYL FATTY ACID SYNTHASE THIOESTERASE, MEDIUM CHAIN"/>
    <property type="match status" value="1"/>
</dbReference>
<keyword evidence="2" id="KW-0378">Hydrolase</keyword>
<sequence length="258" mass="28002">MIDDGYPVADRSLAGAVKTPWLRGWGTQDAEVSLVCLPHAGAGGSIYHRWRPQLPARIGLYAVTLPGREDRFGEPLLPTMKSVVDQLVPQLLASVPRPVVLFGHSLGGMMAHAVARRLEDVGVAVAHLMVSGCRPVSARRMAHLRDPEFIAALDDLGGIPQELIQAPELLRIFLPALRADVRLAEEARLDPDRPVRCPVTALGGTADPQVPWDDLLRWRGYTTGEFRAVSFDGDHFFVGTAEEDVLALVRAITDGVTG</sequence>
<feature type="domain" description="Thioesterase TesA-like" evidence="3">
    <location>
        <begin position="35"/>
        <end position="256"/>
    </location>
</feature>
<evidence type="ECO:0000259" key="3">
    <source>
        <dbReference type="SMART" id="SM00824"/>
    </source>
</evidence>
<dbReference type="InterPro" id="IPR020802">
    <property type="entry name" value="TesA-like"/>
</dbReference>
<name>A0ABQ4IT43_9ACTN</name>
<dbReference type="PANTHER" id="PTHR11487">
    <property type="entry name" value="THIOESTERASE"/>
    <property type="match status" value="1"/>
</dbReference>
<gene>
    <name evidence="4" type="ORF">Vlu01_16970</name>
</gene>
<dbReference type="Pfam" id="PF00975">
    <property type="entry name" value="Thioesterase"/>
    <property type="match status" value="1"/>
</dbReference>
<dbReference type="InterPro" id="IPR029058">
    <property type="entry name" value="AB_hydrolase_fold"/>
</dbReference>
<proteinExistence type="inferred from homology"/>
<comment type="similarity">
    <text evidence="1">Belongs to the thioesterase family.</text>
</comment>
<evidence type="ECO:0000256" key="2">
    <source>
        <dbReference type="ARBA" id="ARBA00022801"/>
    </source>
</evidence>
<comment type="caution">
    <text evidence="4">The sequence shown here is derived from an EMBL/GenBank/DDBJ whole genome shotgun (WGS) entry which is preliminary data.</text>
</comment>
<dbReference type="InterPro" id="IPR012223">
    <property type="entry name" value="TEII"/>
</dbReference>
<dbReference type="Proteomes" id="UP000643165">
    <property type="component" value="Unassembled WGS sequence"/>
</dbReference>
<organism evidence="4 5">
    <name type="scientific">Micromonospora lutea</name>
    <dbReference type="NCBI Taxonomy" id="419825"/>
    <lineage>
        <taxon>Bacteria</taxon>
        <taxon>Bacillati</taxon>
        <taxon>Actinomycetota</taxon>
        <taxon>Actinomycetes</taxon>
        <taxon>Micromonosporales</taxon>
        <taxon>Micromonosporaceae</taxon>
        <taxon>Micromonospora</taxon>
    </lineage>
</organism>
<protein>
    <submittedName>
        <fullName evidence="4">Thioesterase</fullName>
    </submittedName>
</protein>
<dbReference type="SUPFAM" id="SSF53474">
    <property type="entry name" value="alpha/beta-Hydrolases"/>
    <property type="match status" value="1"/>
</dbReference>
<evidence type="ECO:0000313" key="5">
    <source>
        <dbReference type="Proteomes" id="UP000643165"/>
    </source>
</evidence>
<dbReference type="SMART" id="SM00824">
    <property type="entry name" value="PKS_TE"/>
    <property type="match status" value="1"/>
</dbReference>
<accession>A0ABQ4IT43</accession>
<evidence type="ECO:0000313" key="4">
    <source>
        <dbReference type="EMBL" id="GIJ21073.1"/>
    </source>
</evidence>
<reference evidence="4 5" key="1">
    <citation type="submission" date="2021-01" db="EMBL/GenBank/DDBJ databases">
        <title>Whole genome shotgun sequence of Verrucosispora lutea NBRC 106530.</title>
        <authorList>
            <person name="Komaki H."/>
            <person name="Tamura T."/>
        </authorList>
    </citation>
    <scope>NUCLEOTIDE SEQUENCE [LARGE SCALE GENOMIC DNA]</scope>
    <source>
        <strain evidence="4 5">NBRC 106530</strain>
    </source>
</reference>